<dbReference type="Pfam" id="PF02374">
    <property type="entry name" value="ArsA_ATPase"/>
    <property type="match status" value="3"/>
</dbReference>
<dbReference type="PIRSF" id="PIRSF001327">
    <property type="entry name" value="Arsenical_pump-driving_ATPase"/>
    <property type="match status" value="1"/>
</dbReference>
<dbReference type="SUPFAM" id="SSF52540">
    <property type="entry name" value="P-loop containing nucleoside triphosphate hydrolases"/>
    <property type="match status" value="2"/>
</dbReference>
<dbReference type="InterPro" id="IPR027541">
    <property type="entry name" value="Ars_ATPase"/>
</dbReference>
<keyword evidence="4" id="KW-1185">Reference proteome</keyword>
<evidence type="ECO:0000313" key="4">
    <source>
        <dbReference type="Proteomes" id="UP000463051"/>
    </source>
</evidence>
<dbReference type="SMART" id="SM00382">
    <property type="entry name" value="AAA"/>
    <property type="match status" value="2"/>
</dbReference>
<evidence type="ECO:0000259" key="2">
    <source>
        <dbReference type="SMART" id="SM00382"/>
    </source>
</evidence>
<proteinExistence type="inferred from homology"/>
<dbReference type="InterPro" id="IPR016300">
    <property type="entry name" value="ATPase_ArsA/GET3"/>
</dbReference>
<evidence type="ECO:0000313" key="3">
    <source>
        <dbReference type="EMBL" id="MRN52726.1"/>
    </source>
</evidence>
<protein>
    <submittedName>
        <fullName evidence="3">Arsenical pump-driving ATPase</fullName>
    </submittedName>
</protein>
<dbReference type="Proteomes" id="UP000463051">
    <property type="component" value="Unassembled WGS sequence"/>
</dbReference>
<dbReference type="EMBL" id="WJXB01000002">
    <property type="protein sequence ID" value="MRN52726.1"/>
    <property type="molecule type" value="Genomic_DNA"/>
</dbReference>
<feature type="domain" description="AAA+ ATPase" evidence="2">
    <location>
        <begin position="12"/>
        <end position="236"/>
    </location>
</feature>
<dbReference type="GO" id="GO:0005524">
    <property type="term" value="F:ATP binding"/>
    <property type="evidence" value="ECO:0007669"/>
    <property type="project" value="InterPro"/>
</dbReference>
<dbReference type="GO" id="GO:0015446">
    <property type="term" value="F:ATPase-coupled arsenite transmembrane transporter activity"/>
    <property type="evidence" value="ECO:0007669"/>
    <property type="project" value="InterPro"/>
</dbReference>
<comment type="similarity">
    <text evidence="1">Belongs to the arsA ATPase family.</text>
</comment>
<dbReference type="CDD" id="cd02035">
    <property type="entry name" value="ArsA"/>
    <property type="match status" value="2"/>
</dbReference>
<accession>A0A7X2H370</accession>
<evidence type="ECO:0000256" key="1">
    <source>
        <dbReference type="ARBA" id="ARBA00011040"/>
    </source>
</evidence>
<dbReference type="InterPro" id="IPR003593">
    <property type="entry name" value="AAA+_ATPase"/>
</dbReference>
<dbReference type="Gene3D" id="3.40.50.300">
    <property type="entry name" value="P-loop containing nucleotide triphosphate hydrolases"/>
    <property type="match status" value="2"/>
</dbReference>
<reference evidence="3 4" key="1">
    <citation type="submission" date="2019-11" db="EMBL/GenBank/DDBJ databases">
        <title>Paenibacillus monticola sp. nov., a novel PGPR strain isolated from mountain sample in China.</title>
        <authorList>
            <person name="Zhao Q."/>
            <person name="Li H.-P."/>
            <person name="Zhang J.-L."/>
        </authorList>
    </citation>
    <scope>NUCLEOTIDE SEQUENCE [LARGE SCALE GENOMIC DNA]</scope>
    <source>
        <strain evidence="3 4">LC-T2</strain>
    </source>
</reference>
<sequence>MSSRFDPHSITLTPYLFFTGKGGVGKTSTACATAVALADSGKKVLLVSTDPASNLQDVFGMELSNHPVAIEGVPKLFVANLDPETAAEAYKMKVVAPYRGVLPDSVIATMEEQLSGACTVEIAAFDEFTTLLTNEDLKSQFDHILFDTAPTGHTLRLLQLPTAWSGFLDESTHGASCLGPLAGLESKKNLYSQAVQTLSDRAQTTLILVTRPEHSPLMEAARASSELKEIGINNQLLVINGVLTSYAAEDPVAIGFYNRQHQALEQLPDELKAMISYSIPLAPFNVTGIQSLRNFFTSTLSSTENQQLVDVGISNPSLATLIEDLDTEGIRVIFTMGKGGVGKSTVASAIAVGLAERGYRVHLSTTDPAANLQYIFGENSNRITLSRVDPKVELEKYQKEVISQSADTIDEEGLAFLEEDLRSPCTEEIAVFRAFADLVERSEEEIVVIDTAPTGHTLLLLDATQEYHKEIARSSGLIPDSVQHLLPRLRDPLETSVVIVTLAEATPVFEASRLESDLKRAGISTKWWAINQSFAATGTTDPILSGRAHAELEWIERVNEISSGHAAIIAWEPHEIAGYEQLKALAQSKSILDRKGERV</sequence>
<gene>
    <name evidence="3" type="primary">arsA</name>
    <name evidence="3" type="ORF">GJB61_06905</name>
</gene>
<dbReference type="PANTHER" id="PTHR10803">
    <property type="entry name" value="ARSENICAL PUMP-DRIVING ATPASE ARSENITE-TRANSLOCATING ATPASE"/>
    <property type="match status" value="1"/>
</dbReference>
<dbReference type="NCBIfam" id="TIGR00345">
    <property type="entry name" value="GET3_arsA_TRC40"/>
    <property type="match status" value="1"/>
</dbReference>
<feature type="domain" description="AAA+ ATPase" evidence="2">
    <location>
        <begin position="329"/>
        <end position="522"/>
    </location>
</feature>
<dbReference type="InterPro" id="IPR027417">
    <property type="entry name" value="P-loop_NTPase"/>
</dbReference>
<name>A0A7X2H370_9BACL</name>
<dbReference type="AlphaFoldDB" id="A0A7X2H370"/>
<dbReference type="GO" id="GO:0016887">
    <property type="term" value="F:ATP hydrolysis activity"/>
    <property type="evidence" value="ECO:0007669"/>
    <property type="project" value="InterPro"/>
</dbReference>
<dbReference type="RefSeq" id="WP_154117716.1">
    <property type="nucleotide sequence ID" value="NZ_WJXB01000002.1"/>
</dbReference>
<dbReference type="NCBIfam" id="TIGR04291">
    <property type="entry name" value="arsen_driv_ArsA"/>
    <property type="match status" value="1"/>
</dbReference>
<organism evidence="3 4">
    <name type="scientific">Paenibacillus monticola</name>
    <dbReference type="NCBI Taxonomy" id="2666075"/>
    <lineage>
        <taxon>Bacteria</taxon>
        <taxon>Bacillati</taxon>
        <taxon>Bacillota</taxon>
        <taxon>Bacilli</taxon>
        <taxon>Bacillales</taxon>
        <taxon>Paenibacillaceae</taxon>
        <taxon>Paenibacillus</taxon>
    </lineage>
</organism>
<dbReference type="InterPro" id="IPR025723">
    <property type="entry name" value="ArsA/GET3_ATPase-like"/>
</dbReference>
<dbReference type="PANTHER" id="PTHR10803:SF3">
    <property type="entry name" value="ATPASE GET3"/>
    <property type="match status" value="1"/>
</dbReference>
<comment type="caution">
    <text evidence="3">The sequence shown here is derived from an EMBL/GenBank/DDBJ whole genome shotgun (WGS) entry which is preliminary data.</text>
</comment>